<evidence type="ECO:0000313" key="8">
    <source>
        <dbReference type="Proteomes" id="UP001595908"/>
    </source>
</evidence>
<gene>
    <name evidence="7" type="ORF">ACFPL4_26915</name>
</gene>
<organism evidence="7 8">
    <name type="scientific">Streptomyces atroolivaceus</name>
    <dbReference type="NCBI Taxonomy" id="66869"/>
    <lineage>
        <taxon>Bacteria</taxon>
        <taxon>Bacillati</taxon>
        <taxon>Actinomycetota</taxon>
        <taxon>Actinomycetes</taxon>
        <taxon>Kitasatosporales</taxon>
        <taxon>Streptomycetaceae</taxon>
        <taxon>Streptomyces</taxon>
    </lineage>
</organism>
<keyword evidence="8" id="KW-1185">Reference proteome</keyword>
<dbReference type="InterPro" id="IPR000943">
    <property type="entry name" value="RNA_pol_sigma70"/>
</dbReference>
<dbReference type="NCBIfam" id="TIGR02937">
    <property type="entry name" value="sigma70-ECF"/>
    <property type="match status" value="1"/>
</dbReference>
<dbReference type="EMBL" id="JBHSJE010000009">
    <property type="protein sequence ID" value="MFC4981929.1"/>
    <property type="molecule type" value="Genomic_DNA"/>
</dbReference>
<name>A0ABV9VDB7_STRAZ</name>
<feature type="domain" description="RNA polymerase sigma-70" evidence="6">
    <location>
        <begin position="186"/>
        <end position="199"/>
    </location>
</feature>
<dbReference type="Gene3D" id="1.10.601.10">
    <property type="entry name" value="RNA Polymerase Primary Sigma Factor"/>
    <property type="match status" value="1"/>
</dbReference>
<dbReference type="InterPro" id="IPR014284">
    <property type="entry name" value="RNA_pol_sigma-70_dom"/>
</dbReference>
<evidence type="ECO:0000256" key="4">
    <source>
        <dbReference type="ARBA" id="ARBA00023163"/>
    </source>
</evidence>
<dbReference type="InterPro" id="IPR007627">
    <property type="entry name" value="RNA_pol_sigma70_r2"/>
</dbReference>
<evidence type="ECO:0000256" key="5">
    <source>
        <dbReference type="SAM" id="MobiDB-lite"/>
    </source>
</evidence>
<dbReference type="RefSeq" id="WP_051709578.1">
    <property type="nucleotide sequence ID" value="NZ_JBFAGR010000012.1"/>
</dbReference>
<feature type="compositionally biased region" description="Low complexity" evidence="5">
    <location>
        <begin position="60"/>
        <end position="76"/>
    </location>
</feature>
<proteinExistence type="predicted"/>
<dbReference type="InterPro" id="IPR050239">
    <property type="entry name" value="Sigma-70_RNA_pol_init_factors"/>
</dbReference>
<evidence type="ECO:0000256" key="3">
    <source>
        <dbReference type="ARBA" id="ARBA00023125"/>
    </source>
</evidence>
<evidence type="ECO:0000259" key="6">
    <source>
        <dbReference type="PROSITE" id="PS00715"/>
    </source>
</evidence>
<evidence type="ECO:0000256" key="1">
    <source>
        <dbReference type="ARBA" id="ARBA00023015"/>
    </source>
</evidence>
<dbReference type="Pfam" id="PF04542">
    <property type="entry name" value="Sigma70_r2"/>
    <property type="match status" value="1"/>
</dbReference>
<dbReference type="PANTHER" id="PTHR30603">
    <property type="entry name" value="RNA POLYMERASE SIGMA FACTOR RPO"/>
    <property type="match status" value="1"/>
</dbReference>
<dbReference type="Proteomes" id="UP001595908">
    <property type="component" value="Unassembled WGS sequence"/>
</dbReference>
<evidence type="ECO:0000313" key="7">
    <source>
        <dbReference type="EMBL" id="MFC4981929.1"/>
    </source>
</evidence>
<dbReference type="PANTHER" id="PTHR30603:SF47">
    <property type="entry name" value="RNA POLYMERASE SIGMA FACTOR SIGD, CHLOROPLASTIC"/>
    <property type="match status" value="1"/>
</dbReference>
<dbReference type="GeneID" id="31234709"/>
<feature type="region of interest" description="Disordered" evidence="5">
    <location>
        <begin position="60"/>
        <end position="80"/>
    </location>
</feature>
<evidence type="ECO:0000256" key="2">
    <source>
        <dbReference type="ARBA" id="ARBA00023082"/>
    </source>
</evidence>
<dbReference type="PROSITE" id="PS00715">
    <property type="entry name" value="SIGMA70_1"/>
    <property type="match status" value="1"/>
</dbReference>
<dbReference type="SUPFAM" id="SSF88946">
    <property type="entry name" value="Sigma2 domain of RNA polymerase sigma factors"/>
    <property type="match status" value="1"/>
</dbReference>
<sequence length="297" mass="32081">MLARYADAEGKVGKLAHEGVVRLHGLAPGEARELAVDFPVNRPGLPSAVAHVPIGGVTARSARATSSGGATTTPPAGRRREARSAAFSPLDAGLVDAVRAARAVLDEDRWRREVSRVVLKADEEVGLAVLLRGGTDLSRDVPEGEIAALPHDSERRRAYECLALHNQRLVRRIAQGHRGRKLDIEDLVQHGSIGLLGAVRRFDATRGNKFATYATACIEKAIVQAIADESPLVRLPKDVRERVGKVAKAERRLSGEGRALTVDNVAYVSGLTFAEVEEARRIRQPAGPARRPPIRVR</sequence>
<dbReference type="InterPro" id="IPR013325">
    <property type="entry name" value="RNA_pol_sigma_r2"/>
</dbReference>
<keyword evidence="4" id="KW-0804">Transcription</keyword>
<comment type="caution">
    <text evidence="7">The sequence shown here is derived from an EMBL/GenBank/DDBJ whole genome shotgun (WGS) entry which is preliminary data.</text>
</comment>
<protein>
    <submittedName>
        <fullName evidence="7">Sigma-70 family RNA polymerase sigma factor</fullName>
    </submittedName>
</protein>
<keyword evidence="2" id="KW-0731">Sigma factor</keyword>
<keyword evidence="1" id="KW-0805">Transcription regulation</keyword>
<accession>A0ABV9VDB7</accession>
<keyword evidence="3" id="KW-0238">DNA-binding</keyword>
<reference evidence="8" key="1">
    <citation type="journal article" date="2019" name="Int. J. Syst. Evol. Microbiol.">
        <title>The Global Catalogue of Microorganisms (GCM) 10K type strain sequencing project: providing services to taxonomists for standard genome sequencing and annotation.</title>
        <authorList>
            <consortium name="The Broad Institute Genomics Platform"/>
            <consortium name="The Broad Institute Genome Sequencing Center for Infectious Disease"/>
            <person name="Wu L."/>
            <person name="Ma J."/>
        </authorList>
    </citation>
    <scope>NUCLEOTIDE SEQUENCE [LARGE SCALE GENOMIC DNA]</scope>
    <source>
        <strain evidence="8">ICMP 257</strain>
    </source>
</reference>